<dbReference type="RefSeq" id="WP_154532787.1">
    <property type="nucleotide sequence ID" value="NZ_VUNG01000002.1"/>
</dbReference>
<dbReference type="AlphaFoldDB" id="A0A7K0KBK9"/>
<dbReference type="PANTHER" id="PTHR10963">
    <property type="entry name" value="GLYCOSYL HYDROLASE-RELATED"/>
    <property type="match status" value="1"/>
</dbReference>
<dbReference type="InterPro" id="IPR000757">
    <property type="entry name" value="Beta-glucanase-like"/>
</dbReference>
<dbReference type="GO" id="GO:0004553">
    <property type="term" value="F:hydrolase activity, hydrolyzing O-glycosyl compounds"/>
    <property type="evidence" value="ECO:0007669"/>
    <property type="project" value="InterPro"/>
</dbReference>
<protein>
    <submittedName>
        <fullName evidence="3">Glycoside hydrolase family 16 protein</fullName>
    </submittedName>
</protein>
<reference evidence="3 4" key="1">
    <citation type="submission" date="2019-08" db="EMBL/GenBank/DDBJ databases">
        <title>In-depth cultivation of the pig gut microbiome towards novel bacterial diversity and tailored functional studies.</title>
        <authorList>
            <person name="Wylensek D."/>
            <person name="Hitch T.C.A."/>
            <person name="Clavel T."/>
        </authorList>
    </citation>
    <scope>NUCLEOTIDE SEQUENCE [LARGE SCALE GENOMIC DNA]</scope>
    <source>
        <strain evidence="3 4">LKV-178-WT-2A</strain>
    </source>
</reference>
<dbReference type="InterPro" id="IPR013320">
    <property type="entry name" value="ConA-like_dom_sf"/>
</dbReference>
<name>A0A7K0KBK9_9BACT</name>
<gene>
    <name evidence="3" type="ORF">FYJ73_01145</name>
</gene>
<keyword evidence="4" id="KW-1185">Reference proteome</keyword>
<evidence type="ECO:0000259" key="2">
    <source>
        <dbReference type="PROSITE" id="PS51762"/>
    </source>
</evidence>
<dbReference type="SUPFAM" id="SSF49899">
    <property type="entry name" value="Concanavalin A-like lectins/glucanases"/>
    <property type="match status" value="1"/>
</dbReference>
<dbReference type="PROSITE" id="PS51762">
    <property type="entry name" value="GH16_2"/>
    <property type="match status" value="1"/>
</dbReference>
<evidence type="ECO:0000313" key="4">
    <source>
        <dbReference type="Proteomes" id="UP000438914"/>
    </source>
</evidence>
<evidence type="ECO:0000313" key="3">
    <source>
        <dbReference type="EMBL" id="MST83303.1"/>
    </source>
</evidence>
<comment type="similarity">
    <text evidence="1">Belongs to the glycosyl hydrolase 16 family.</text>
</comment>
<accession>A0A7K0KBK9</accession>
<dbReference type="Proteomes" id="UP000438914">
    <property type="component" value="Unassembled WGS sequence"/>
</dbReference>
<dbReference type="PANTHER" id="PTHR10963:SF55">
    <property type="entry name" value="GLYCOSIDE HYDROLASE FAMILY 16 PROTEIN"/>
    <property type="match status" value="1"/>
</dbReference>
<comment type="caution">
    <text evidence="3">The sequence shown here is derived from an EMBL/GenBank/DDBJ whole genome shotgun (WGS) entry which is preliminary data.</text>
</comment>
<feature type="domain" description="GH16" evidence="2">
    <location>
        <begin position="32"/>
        <end position="277"/>
    </location>
</feature>
<sequence length="277" mass="32369">MKKGITILSQGLLIAYFLFFSFRVLVKAEEQREYASRKYRLVFCDEFNQCDGSLPDSTKWRFRERANNICARWNSNSGKVAFIKKGKLCCRAIPNDSEMSDTAKMLTGSIDTKGRFSIRYGKIEVRLRTCVKEGNFPAVWMRPVDDGHPYTYAEFDIFEAFGKDGLARQTVHSHRSEILKKNCPKHSFSTKVDLSKWHIYAVEWDQNQVVFSLDGVVTGKYTRLPYQDGENEGQWSFDRDFFIILDQSVGKEGWHEPDTHAVYETQFDWVRVYKRIR</sequence>
<evidence type="ECO:0000256" key="1">
    <source>
        <dbReference type="ARBA" id="ARBA00006865"/>
    </source>
</evidence>
<proteinExistence type="inferred from homology"/>
<dbReference type="Pfam" id="PF00722">
    <property type="entry name" value="Glyco_hydro_16"/>
    <property type="match status" value="1"/>
</dbReference>
<dbReference type="CDD" id="cd08023">
    <property type="entry name" value="GH16_laminarinase_like"/>
    <property type="match status" value="1"/>
</dbReference>
<keyword evidence="3" id="KW-0378">Hydrolase</keyword>
<dbReference type="InterPro" id="IPR050546">
    <property type="entry name" value="Glycosyl_Hydrlase_16"/>
</dbReference>
<dbReference type="GO" id="GO:0005975">
    <property type="term" value="P:carbohydrate metabolic process"/>
    <property type="evidence" value="ECO:0007669"/>
    <property type="project" value="InterPro"/>
</dbReference>
<dbReference type="EMBL" id="VUNG01000002">
    <property type="protein sequence ID" value="MST83303.1"/>
    <property type="molecule type" value="Genomic_DNA"/>
</dbReference>
<organism evidence="3 4">
    <name type="scientific">Hallella mizrahii</name>
    <dbReference type="NCBI Taxonomy" id="2606637"/>
    <lineage>
        <taxon>Bacteria</taxon>
        <taxon>Pseudomonadati</taxon>
        <taxon>Bacteroidota</taxon>
        <taxon>Bacteroidia</taxon>
        <taxon>Bacteroidales</taxon>
        <taxon>Prevotellaceae</taxon>
        <taxon>Hallella</taxon>
    </lineage>
</organism>
<dbReference type="Gene3D" id="2.60.120.200">
    <property type="match status" value="1"/>
</dbReference>